<dbReference type="OrthoDB" id="6102126at2"/>
<reference evidence="2 3" key="1">
    <citation type="journal article" date="2012" name="Int. J. Syst. Evol. Microbiol.">
        <title>Marinomonas hwangdonensis sp. nov., isolated from seawater.</title>
        <authorList>
            <person name="Jung Y.T."/>
            <person name="Oh T.K."/>
            <person name="Yoon J.H."/>
        </authorList>
    </citation>
    <scope>NUCLEOTIDE SEQUENCE [LARGE SCALE GENOMIC DNA]</scope>
    <source>
        <strain evidence="2 3">HDW-15</strain>
    </source>
</reference>
<comment type="caution">
    <text evidence="2">The sequence shown here is derived from an EMBL/GenBank/DDBJ whole genome shotgun (WGS) entry which is preliminary data.</text>
</comment>
<dbReference type="SUPFAM" id="SSF48452">
    <property type="entry name" value="TPR-like"/>
    <property type="match status" value="1"/>
</dbReference>
<evidence type="ECO:0000313" key="3">
    <source>
        <dbReference type="Proteomes" id="UP000280507"/>
    </source>
</evidence>
<dbReference type="RefSeq" id="WP_123096311.1">
    <property type="nucleotide sequence ID" value="NZ_RIZG01000008.1"/>
</dbReference>
<dbReference type="AlphaFoldDB" id="A0A3M8PZG9"/>
<dbReference type="Proteomes" id="UP000280507">
    <property type="component" value="Unassembled WGS sequence"/>
</dbReference>
<feature type="signal peptide" evidence="1">
    <location>
        <begin position="1"/>
        <end position="19"/>
    </location>
</feature>
<protein>
    <recommendedName>
        <fullName evidence="4">Type IV pilus biogenesis/stability protein PilW</fullName>
    </recommendedName>
</protein>
<accession>A0A3M8PZG9</accession>
<evidence type="ECO:0000313" key="2">
    <source>
        <dbReference type="EMBL" id="RNF49216.1"/>
    </source>
</evidence>
<feature type="chain" id="PRO_5018195343" description="Type IV pilus biogenesis/stability protein PilW" evidence="1">
    <location>
        <begin position="20"/>
        <end position="241"/>
    </location>
</feature>
<dbReference type="EMBL" id="RIZG01000008">
    <property type="protein sequence ID" value="RNF49216.1"/>
    <property type="molecule type" value="Genomic_DNA"/>
</dbReference>
<dbReference type="Gene3D" id="1.25.40.10">
    <property type="entry name" value="Tetratricopeptide repeat domain"/>
    <property type="match status" value="1"/>
</dbReference>
<sequence length="241" mass="27529">MRWCFLPFLLGCLLNASCAYQVVAPNPVSMSDDRRLTVAQTHILLGQWTLAKKQLDQVSSPHQNQAYWRLLGLYWLSVGNDDEALLVHKKALAHYPLDDFILNNYGVLLGLNGRWEDACGAFRRADKVGHPKRQSVQINLSRCGLRQKRVKLAEIHLKQAKEIDDLPLIGLMTELNLVLIQGNYDQARLILNNIQAHKEIARGSEHFNEYNCLSWHLSEHETDPTLYSFASDFTCLNGSRY</sequence>
<name>A0A3M8PZG9_9GAMM</name>
<proteinExistence type="predicted"/>
<dbReference type="InterPro" id="IPR011990">
    <property type="entry name" value="TPR-like_helical_dom_sf"/>
</dbReference>
<evidence type="ECO:0000256" key="1">
    <source>
        <dbReference type="SAM" id="SignalP"/>
    </source>
</evidence>
<keyword evidence="1" id="KW-0732">Signal</keyword>
<organism evidence="2 3">
    <name type="scientific">Marinomonas hwangdonensis</name>
    <dbReference type="NCBI Taxonomy" id="1053647"/>
    <lineage>
        <taxon>Bacteria</taxon>
        <taxon>Pseudomonadati</taxon>
        <taxon>Pseudomonadota</taxon>
        <taxon>Gammaproteobacteria</taxon>
        <taxon>Oceanospirillales</taxon>
        <taxon>Oceanospirillaceae</taxon>
        <taxon>Marinomonas</taxon>
    </lineage>
</organism>
<evidence type="ECO:0008006" key="4">
    <source>
        <dbReference type="Google" id="ProtNLM"/>
    </source>
</evidence>
<gene>
    <name evidence="2" type="ORF">EBI00_12680</name>
</gene>
<keyword evidence="3" id="KW-1185">Reference proteome</keyword>